<keyword evidence="6" id="KW-1133">Transmembrane helix</keyword>
<proteinExistence type="predicted"/>
<evidence type="ECO:0000259" key="7">
    <source>
        <dbReference type="SMART" id="SM00563"/>
    </source>
</evidence>
<evidence type="ECO:0000313" key="8">
    <source>
        <dbReference type="EMBL" id="SFB93059.1"/>
    </source>
</evidence>
<evidence type="ECO:0000313" key="9">
    <source>
        <dbReference type="Proteomes" id="UP000240042"/>
    </source>
</evidence>
<evidence type="ECO:0000256" key="3">
    <source>
        <dbReference type="ARBA" id="ARBA00022679"/>
    </source>
</evidence>
<keyword evidence="4" id="KW-0443">Lipid metabolism</keyword>
<evidence type="ECO:0000256" key="5">
    <source>
        <dbReference type="ARBA" id="ARBA00023315"/>
    </source>
</evidence>
<feature type="transmembrane region" description="Helical" evidence="6">
    <location>
        <begin position="12"/>
        <end position="34"/>
    </location>
</feature>
<evidence type="ECO:0000256" key="2">
    <source>
        <dbReference type="ARBA" id="ARBA00022516"/>
    </source>
</evidence>
<dbReference type="GO" id="GO:0006654">
    <property type="term" value="P:phosphatidic acid biosynthetic process"/>
    <property type="evidence" value="ECO:0007669"/>
    <property type="project" value="TreeGrafter"/>
</dbReference>
<evidence type="ECO:0000256" key="4">
    <source>
        <dbReference type="ARBA" id="ARBA00023098"/>
    </source>
</evidence>
<dbReference type="RefSeq" id="WP_092319967.1">
    <property type="nucleotide sequence ID" value="NZ_FOKY01000023.1"/>
</dbReference>
<dbReference type="PANTHER" id="PTHR10434">
    <property type="entry name" value="1-ACYL-SN-GLYCEROL-3-PHOSPHATE ACYLTRANSFERASE"/>
    <property type="match status" value="1"/>
</dbReference>
<dbReference type="SUPFAM" id="SSF69593">
    <property type="entry name" value="Glycerol-3-phosphate (1)-acyltransferase"/>
    <property type="match status" value="1"/>
</dbReference>
<evidence type="ECO:0000256" key="6">
    <source>
        <dbReference type="SAM" id="Phobius"/>
    </source>
</evidence>
<reference evidence="9" key="1">
    <citation type="submission" date="2016-10" db="EMBL/GenBank/DDBJ databases">
        <authorList>
            <person name="Varghese N."/>
            <person name="Submissions S."/>
        </authorList>
    </citation>
    <scope>NUCLEOTIDE SEQUENCE [LARGE SCALE GENOMIC DNA]</scope>
    <source>
        <strain evidence="9">ATCC 43811</strain>
    </source>
</reference>
<organism evidence="8 9">
    <name type="scientific">Brevinema andersonii</name>
    <dbReference type="NCBI Taxonomy" id="34097"/>
    <lineage>
        <taxon>Bacteria</taxon>
        <taxon>Pseudomonadati</taxon>
        <taxon>Spirochaetota</taxon>
        <taxon>Spirochaetia</taxon>
        <taxon>Brevinematales</taxon>
        <taxon>Brevinemataceae</taxon>
        <taxon>Brevinema</taxon>
    </lineage>
</organism>
<name>A0A1I1F0V1_BREAD</name>
<dbReference type="InterPro" id="IPR002123">
    <property type="entry name" value="Plipid/glycerol_acylTrfase"/>
</dbReference>
<dbReference type="EMBL" id="FOKY01000023">
    <property type="protein sequence ID" value="SFB93059.1"/>
    <property type="molecule type" value="Genomic_DNA"/>
</dbReference>
<dbReference type="Proteomes" id="UP000240042">
    <property type="component" value="Unassembled WGS sequence"/>
</dbReference>
<dbReference type="CDD" id="cd07989">
    <property type="entry name" value="LPLAT_AGPAT-like"/>
    <property type="match status" value="1"/>
</dbReference>
<feature type="domain" description="Phospholipid/glycerol acyltransferase" evidence="7">
    <location>
        <begin position="73"/>
        <end position="189"/>
    </location>
</feature>
<protein>
    <submittedName>
        <fullName evidence="8">1-acyl-sn-glycerol-3-phosphate acyltransferase</fullName>
    </submittedName>
</protein>
<evidence type="ECO:0000256" key="1">
    <source>
        <dbReference type="ARBA" id="ARBA00005189"/>
    </source>
</evidence>
<keyword evidence="6" id="KW-0472">Membrane</keyword>
<dbReference type="GO" id="GO:0003841">
    <property type="term" value="F:1-acylglycerol-3-phosphate O-acyltransferase activity"/>
    <property type="evidence" value="ECO:0007669"/>
    <property type="project" value="TreeGrafter"/>
</dbReference>
<accession>A0A1I1F0V1</accession>
<dbReference type="AlphaFoldDB" id="A0A1I1F0V1"/>
<comment type="pathway">
    <text evidence="1">Lipid metabolism.</text>
</comment>
<keyword evidence="5 8" id="KW-0012">Acyltransferase</keyword>
<dbReference type="OrthoDB" id="9803035at2"/>
<gene>
    <name evidence="8" type="ORF">SAMN02745150_01360</name>
</gene>
<dbReference type="PANTHER" id="PTHR10434:SF64">
    <property type="entry name" value="1-ACYL-SN-GLYCEROL-3-PHOSPHATE ACYLTRANSFERASE-RELATED"/>
    <property type="match status" value="1"/>
</dbReference>
<dbReference type="SMART" id="SM00563">
    <property type="entry name" value="PlsC"/>
    <property type="match status" value="1"/>
</dbReference>
<dbReference type="STRING" id="34097.SAMN02745150_01360"/>
<keyword evidence="2" id="KW-0444">Lipid biosynthesis</keyword>
<keyword evidence="9" id="KW-1185">Reference proteome</keyword>
<sequence length="241" mass="27841">MKAKALFQTLVYNIFFPLYTYLIGAPIVIIAILLKNYKFVGWFNHNWGKAAFACIFQKFEVVGEQYINPQKRYLIVSNHGSSYDIPAILSIIESPISWVIKDALLKMPVMNILFLLGMGIPIPRSNARESQKRILKHIEVLRQSMDPNIVIFPEGTRSITGELNPFKRGFTKIMKNYQMDILPITLCGFYKFAPRNRFLLNPTSKLKIIVHPPISYEQAKNIDEKLLAKQIQQQIKSVYYP</sequence>
<keyword evidence="6" id="KW-0812">Transmembrane</keyword>
<dbReference type="Pfam" id="PF01553">
    <property type="entry name" value="Acyltransferase"/>
    <property type="match status" value="1"/>
</dbReference>
<keyword evidence="3 8" id="KW-0808">Transferase</keyword>